<dbReference type="STRING" id="1965070.A0A3S3Q4C5"/>
<dbReference type="PANTHER" id="PTHR23039:SF9">
    <property type="entry name" value="LOW QUALITY PROTEIN: NHS-LIKE PROTEIN 1"/>
    <property type="match status" value="1"/>
</dbReference>
<dbReference type="OrthoDB" id="1060785at2759"/>
<accession>A0A3S3Q4C5</accession>
<dbReference type="AlphaFoldDB" id="A0A3S3Q4C5"/>
<feature type="compositionally biased region" description="Low complexity" evidence="1">
    <location>
        <begin position="364"/>
        <end position="381"/>
    </location>
</feature>
<evidence type="ECO:0000313" key="2">
    <source>
        <dbReference type="EMBL" id="RWS13730.1"/>
    </source>
</evidence>
<dbReference type="Pfam" id="PF15273">
    <property type="entry name" value="NHS"/>
    <property type="match status" value="1"/>
</dbReference>
<dbReference type="EMBL" id="NCKU01000898">
    <property type="protein sequence ID" value="RWS13730.1"/>
    <property type="molecule type" value="Genomic_DNA"/>
</dbReference>
<feature type="compositionally biased region" description="Polar residues" evidence="1">
    <location>
        <begin position="382"/>
        <end position="392"/>
    </location>
</feature>
<feature type="compositionally biased region" description="Polar residues" evidence="1">
    <location>
        <begin position="420"/>
        <end position="431"/>
    </location>
</feature>
<keyword evidence="3" id="KW-1185">Reference proteome</keyword>
<feature type="region of interest" description="Disordered" evidence="1">
    <location>
        <begin position="420"/>
        <end position="454"/>
    </location>
</feature>
<organism evidence="2 3">
    <name type="scientific">Dinothrombium tinctorium</name>
    <dbReference type="NCBI Taxonomy" id="1965070"/>
    <lineage>
        <taxon>Eukaryota</taxon>
        <taxon>Metazoa</taxon>
        <taxon>Ecdysozoa</taxon>
        <taxon>Arthropoda</taxon>
        <taxon>Chelicerata</taxon>
        <taxon>Arachnida</taxon>
        <taxon>Acari</taxon>
        <taxon>Acariformes</taxon>
        <taxon>Trombidiformes</taxon>
        <taxon>Prostigmata</taxon>
        <taxon>Anystina</taxon>
        <taxon>Parasitengona</taxon>
        <taxon>Trombidioidea</taxon>
        <taxon>Trombidiidae</taxon>
        <taxon>Dinothrombium</taxon>
    </lineage>
</organism>
<feature type="compositionally biased region" description="Basic and acidic residues" evidence="1">
    <location>
        <begin position="312"/>
        <end position="327"/>
    </location>
</feature>
<reference evidence="2 3" key="1">
    <citation type="journal article" date="2018" name="Gigascience">
        <title>Genomes of trombidid mites reveal novel predicted allergens and laterally-transferred genes associated with secondary metabolism.</title>
        <authorList>
            <person name="Dong X."/>
            <person name="Chaisiri K."/>
            <person name="Xia D."/>
            <person name="Armstrong S.D."/>
            <person name="Fang Y."/>
            <person name="Donnelly M.J."/>
            <person name="Kadowaki T."/>
            <person name="McGarry J.W."/>
            <person name="Darby A.C."/>
            <person name="Makepeace B.L."/>
        </authorList>
    </citation>
    <scope>NUCLEOTIDE SEQUENCE [LARGE SCALE GENOMIC DNA]</scope>
    <source>
        <strain evidence="2">UoL-WK</strain>
    </source>
</reference>
<evidence type="ECO:0000313" key="3">
    <source>
        <dbReference type="Proteomes" id="UP000285301"/>
    </source>
</evidence>
<dbReference type="GO" id="GO:0030154">
    <property type="term" value="P:cell differentiation"/>
    <property type="evidence" value="ECO:0007669"/>
    <property type="project" value="TreeGrafter"/>
</dbReference>
<gene>
    <name evidence="2" type="ORF">B4U79_04966</name>
</gene>
<feature type="compositionally biased region" description="Low complexity" evidence="1">
    <location>
        <begin position="433"/>
        <end position="449"/>
    </location>
</feature>
<feature type="compositionally biased region" description="Low complexity" evidence="1">
    <location>
        <begin position="627"/>
        <end position="643"/>
    </location>
</feature>
<feature type="compositionally biased region" description="Polar residues" evidence="1">
    <location>
        <begin position="596"/>
        <end position="607"/>
    </location>
</feature>
<dbReference type="InterPro" id="IPR024845">
    <property type="entry name" value="NHS-like"/>
</dbReference>
<sequence>MPSMQWKVEPVYVCRRPVPVFSDVCELETVANAIADKILTGIKLECETVCNRTLVLRNRIDTLNSVLDTLNAKSVKIPYRAANAAPMNLIKSSDNYRTDNRKLICQPVFKEFHKVDLMDIETQKPASLVSALKLPKNVIIERAKSPLCKSNITLGSAELSENKLQDITNHNGNCLGNDSSFILLPSPKEQTRALAEEFPSSYVRIDVTGTSFQRMSSFRTSLIHRRNTYSESTSNNGSFEELDDRKKYRRRSEGYMERVDNFCQTEKTEEEIYKTGRLVDLSKSQLSSKRIELKVEIHHQNEENVEHIVESIRRGSHKNSETSDNEKLSAVSKSYSSISPLSAIGVSVKMREPSTSKNGDDGRSSSGNWSASSSTHASVDSDNVNSAQDSSCKNRIGRCFSNSSLEKDSVISEFNAAATHNETSQKDQNGYLSDASAVSNTNSVNNTESNKTDATNDVVIRENSKVGVKFANRDSESWLQYFEHDSSETITPTEMIASDSETITSTINSPSHEKKHCSVHDFSTQVDDELESVYSVDNDGYYTSMHTDSGLLRDRPKFKLMITPNSSFRCKGKRDSISSVSTIGDISINSILSKTETETSSLQLQNKSPKRKPLPPARTTSLREKSLSLSNGSNSSRSHSPSPVLTNSESEHSEVLRYRLRSKTLIDATTYPSLCAALTTSEGSDEEVVNSTSSSSSESFTKKRKLSFGAYKRFRIKDIFGSLTTLSKSISKSKESISKKKKSSPVPFNMYGESKIKADMKKVEIESNENDDLCVKQTLTTFDIGLQEPEDELEVSNNTLSSTKLFPTHRYCPNIDDSTELNEEKPKRPKTLFLPEATLIHTQALDSNEKIVYTSNSLGRRRDGHPMNYLNKYDQSPKMRAATIPSASKPKISSPFLNTTNAINNPFDRIYDSMNSERNSPSKRVFSLLDAQSILSFSKPVKGKPFLNEYKDSSIQAKETNEKNLSSNLTTTDNGVELKNIESINNRSLRGSSEESTPDADSSSASSVDIFRRKKSKLSTEDLLVLIHNSKKKMCIKTDTSPSDSVKSLSPINRSAGNRLSWAGSSENCQNLPGNRHSLAIDRLGQGKHTSINDFKRLLSQARVNNNTERKSAAELLKATSPLAKRPVTPVFSTPRNLIHSESRTRVINGRVYRSPYKLETMYPPIEEVGSEENLKVESTVNTKHTANESVACLTLSDLKSPRLGSSTWV</sequence>
<evidence type="ECO:0000256" key="1">
    <source>
        <dbReference type="SAM" id="MobiDB-lite"/>
    </source>
</evidence>
<dbReference type="Proteomes" id="UP000285301">
    <property type="component" value="Unassembled WGS sequence"/>
</dbReference>
<feature type="region of interest" description="Disordered" evidence="1">
    <location>
        <begin position="984"/>
        <end position="1010"/>
    </location>
</feature>
<feature type="region of interest" description="Disordered" evidence="1">
    <location>
        <begin position="346"/>
        <end position="392"/>
    </location>
</feature>
<dbReference type="PANTHER" id="PTHR23039">
    <property type="entry name" value="NANCE-HORAN SYNDROME PROTEIN"/>
    <property type="match status" value="1"/>
</dbReference>
<feature type="region of interest" description="Disordered" evidence="1">
    <location>
        <begin position="312"/>
        <end position="332"/>
    </location>
</feature>
<protein>
    <submittedName>
        <fullName evidence="2">Nance-Horan syndrome protein-like protein</fullName>
    </submittedName>
</protein>
<name>A0A3S3Q4C5_9ACAR</name>
<proteinExistence type="predicted"/>
<feature type="compositionally biased region" description="Basic and acidic residues" evidence="1">
    <location>
        <begin position="349"/>
        <end position="363"/>
    </location>
</feature>
<feature type="region of interest" description="Disordered" evidence="1">
    <location>
        <begin position="596"/>
        <end position="652"/>
    </location>
</feature>
<comment type="caution">
    <text evidence="2">The sequence shown here is derived from an EMBL/GenBank/DDBJ whole genome shotgun (WGS) entry which is preliminary data.</text>
</comment>